<dbReference type="KEGG" id="salf:SMD44_05215"/>
<proteinExistence type="predicted"/>
<dbReference type="OrthoDB" id="3369896at2"/>
<dbReference type="SUPFAM" id="SSF89392">
    <property type="entry name" value="Prokaryotic lipoproteins and lipoprotein localization factors"/>
    <property type="match status" value="1"/>
</dbReference>
<name>A0A1Z1WH19_9ACTN</name>
<dbReference type="AlphaFoldDB" id="A0A1Z1WH19"/>
<feature type="compositionally biased region" description="Polar residues" evidence="1">
    <location>
        <begin position="146"/>
        <end position="161"/>
    </location>
</feature>
<dbReference type="PROSITE" id="PS51257">
    <property type="entry name" value="PROKAR_LIPOPROTEIN"/>
    <property type="match status" value="1"/>
</dbReference>
<organism evidence="3 4">
    <name type="scientific">Streptomyces alboflavus</name>
    <dbReference type="NCBI Taxonomy" id="67267"/>
    <lineage>
        <taxon>Bacteria</taxon>
        <taxon>Bacillati</taxon>
        <taxon>Actinomycetota</taxon>
        <taxon>Actinomycetes</taxon>
        <taxon>Kitasatosporales</taxon>
        <taxon>Streptomycetaceae</taxon>
        <taxon>Streptomyces</taxon>
    </lineage>
</organism>
<evidence type="ECO:0000313" key="3">
    <source>
        <dbReference type="EMBL" id="ARX85746.1"/>
    </source>
</evidence>
<keyword evidence="4" id="KW-1185">Reference proteome</keyword>
<dbReference type="EMBL" id="CP021748">
    <property type="protein sequence ID" value="ARX85746.1"/>
    <property type="molecule type" value="Genomic_DNA"/>
</dbReference>
<evidence type="ECO:0000256" key="2">
    <source>
        <dbReference type="SAM" id="SignalP"/>
    </source>
</evidence>
<dbReference type="STRING" id="67267.GCA_000716675_02043"/>
<dbReference type="Proteomes" id="UP000195880">
    <property type="component" value="Chromosome"/>
</dbReference>
<dbReference type="RefSeq" id="WP_030359030.1">
    <property type="nucleotide sequence ID" value="NZ_CP021748.1"/>
</dbReference>
<feature type="signal peptide" evidence="2">
    <location>
        <begin position="1"/>
        <end position="18"/>
    </location>
</feature>
<evidence type="ECO:0000256" key="1">
    <source>
        <dbReference type="SAM" id="MobiDB-lite"/>
    </source>
</evidence>
<keyword evidence="2" id="KW-0732">Signal</keyword>
<gene>
    <name evidence="3" type="ORF">SMD44_05215</name>
</gene>
<evidence type="ECO:0000313" key="4">
    <source>
        <dbReference type="Proteomes" id="UP000195880"/>
    </source>
</evidence>
<reference evidence="3 4" key="1">
    <citation type="submission" date="2017-05" db="EMBL/GenBank/DDBJ databases">
        <title>Streptomyces alboflavus Genome sequencing and assembly.</title>
        <authorList>
            <person name="Wang Y."/>
            <person name="Du B."/>
            <person name="Ding Y."/>
            <person name="Liu H."/>
            <person name="Hou Q."/>
            <person name="Liu K."/>
            <person name="Wang C."/>
            <person name="Yao L."/>
        </authorList>
    </citation>
    <scope>NUCLEOTIDE SEQUENCE [LARGE SCALE GENOMIC DNA]</scope>
    <source>
        <strain evidence="3 4">MDJK44</strain>
    </source>
</reference>
<dbReference type="InterPro" id="IPR029046">
    <property type="entry name" value="LolA/LolB/LppX"/>
</dbReference>
<dbReference type="eggNOG" id="ENOG50333DA">
    <property type="taxonomic scope" value="Bacteria"/>
</dbReference>
<sequence>MSISVRTGRKRTAGAALAAVLLAGGAVSCGSEKSDKAGGDMAPAAAVKKAAAKSEDLTSFTFRMDGKVPGDGRVKAEAAMSTKPLAMRMEMSATDKGVPQKAEIRLVGGGLYLGGGKEAAKEMDGKSWIKFPAKGLGKGTDKPGGTSLSAQADNNPADQSTLLTGSDDLKKVGTEKVEGVETTRYTGTVTMDRLRELMKDEDAATKKRREKSFKQYEDMGVEKLTMDMWIDGEDHTKQFRARGKGDKGPLDMTITFIDYNKKVTITAPPASQVMDIAKEMKGAQG</sequence>
<feature type="chain" id="PRO_5038836688" description="Lipoprotein" evidence="2">
    <location>
        <begin position="19"/>
        <end position="285"/>
    </location>
</feature>
<dbReference type="Gene3D" id="2.50.20.20">
    <property type="match status" value="1"/>
</dbReference>
<protein>
    <recommendedName>
        <fullName evidence="5">Lipoprotein</fullName>
    </recommendedName>
</protein>
<evidence type="ECO:0008006" key="5">
    <source>
        <dbReference type="Google" id="ProtNLM"/>
    </source>
</evidence>
<accession>A0A1Z1WH19</accession>
<feature type="region of interest" description="Disordered" evidence="1">
    <location>
        <begin position="134"/>
        <end position="161"/>
    </location>
</feature>